<evidence type="ECO:0000313" key="3">
    <source>
        <dbReference type="Proteomes" id="UP000789833"/>
    </source>
</evidence>
<sequence>MTKIFEDITVSPEQKVRIWLREKGHDGILFRRRNNFSWITEGKVNHIVQTTEFGVADILLLDDKKYCITVKMESRRLMEEELVNLGFELVECEWYESTHQIIEKLSKGKAIVADSYFPGMEDVSSALIQLRSQLSISEKERYEWLCKFSAETLEGVARKILPGMSEYEISSLVAAACMKAGVNPQVILIATDDRIYQYRHPIPTGKKLKKYAMLVLCAEKGGLVANVTRFVHFGSLPEELLINRKKLALIDVQMNVATRPGRKVKDIFQKAVNAYAEAGYPEDWRLLHQGGLTGYASREFLATMNSEEEILVNQAYAWNPAIRGVKSEDTILIESEDNKFLTHTGNWTYIEIEHEGRVYLRPDILIQD</sequence>
<keyword evidence="3" id="KW-1185">Reference proteome</keyword>
<proteinExistence type="predicted"/>
<evidence type="ECO:0000313" key="2">
    <source>
        <dbReference type="EMBL" id="CAG9621103.1"/>
    </source>
</evidence>
<dbReference type="PANTHER" id="PTHR46112:SF2">
    <property type="entry name" value="XAA-PRO AMINOPEPTIDASE P-RELATED"/>
    <property type="match status" value="1"/>
</dbReference>
<feature type="domain" description="Peptidase M24" evidence="1">
    <location>
        <begin position="146"/>
        <end position="334"/>
    </location>
</feature>
<dbReference type="InterPro" id="IPR036005">
    <property type="entry name" value="Creatinase/aminopeptidase-like"/>
</dbReference>
<name>A0ABM8YMB0_9BACI</name>
<protein>
    <recommendedName>
        <fullName evidence="1">Peptidase M24 domain-containing protein</fullName>
    </recommendedName>
</protein>
<comment type="caution">
    <text evidence="2">The sequence shown here is derived from an EMBL/GenBank/DDBJ whole genome shotgun (WGS) entry which is preliminary data.</text>
</comment>
<dbReference type="Gene3D" id="3.90.230.10">
    <property type="entry name" value="Creatinase/methionine aminopeptidase superfamily"/>
    <property type="match status" value="1"/>
</dbReference>
<dbReference type="InterPro" id="IPR050659">
    <property type="entry name" value="Peptidase_M24B"/>
</dbReference>
<dbReference type="CDD" id="cd01066">
    <property type="entry name" value="APP_MetAP"/>
    <property type="match status" value="1"/>
</dbReference>
<evidence type="ECO:0000259" key="1">
    <source>
        <dbReference type="Pfam" id="PF00557"/>
    </source>
</evidence>
<organism evidence="2 3">
    <name type="scientific">Sutcliffiella rhizosphaerae</name>
    <dbReference type="NCBI Taxonomy" id="2880967"/>
    <lineage>
        <taxon>Bacteria</taxon>
        <taxon>Bacillati</taxon>
        <taxon>Bacillota</taxon>
        <taxon>Bacilli</taxon>
        <taxon>Bacillales</taxon>
        <taxon>Bacillaceae</taxon>
        <taxon>Sutcliffiella</taxon>
    </lineage>
</organism>
<dbReference type="SUPFAM" id="SSF55920">
    <property type="entry name" value="Creatinase/aminopeptidase"/>
    <property type="match status" value="1"/>
</dbReference>
<dbReference type="RefSeq" id="WP_230501007.1">
    <property type="nucleotide sequence ID" value="NZ_CAKJTJ010000008.1"/>
</dbReference>
<accession>A0ABM8YMB0</accession>
<dbReference type="EMBL" id="CAKJTJ010000008">
    <property type="protein sequence ID" value="CAG9621103.1"/>
    <property type="molecule type" value="Genomic_DNA"/>
</dbReference>
<gene>
    <name evidence="2" type="ORF">BACCIP111883_01875</name>
</gene>
<dbReference type="Proteomes" id="UP000789833">
    <property type="component" value="Unassembled WGS sequence"/>
</dbReference>
<dbReference type="Pfam" id="PF00557">
    <property type="entry name" value="Peptidase_M24"/>
    <property type="match status" value="1"/>
</dbReference>
<reference evidence="2 3" key="1">
    <citation type="submission" date="2021-10" db="EMBL/GenBank/DDBJ databases">
        <authorList>
            <person name="Criscuolo A."/>
        </authorList>
    </citation>
    <scope>NUCLEOTIDE SEQUENCE [LARGE SCALE GENOMIC DNA]</scope>
    <source>
        <strain evidence="3">CIP 111883</strain>
    </source>
</reference>
<dbReference type="InterPro" id="IPR000994">
    <property type="entry name" value="Pept_M24"/>
</dbReference>
<dbReference type="PANTHER" id="PTHR46112">
    <property type="entry name" value="AMINOPEPTIDASE"/>
    <property type="match status" value="1"/>
</dbReference>